<accession>W5S4V1</accession>
<gene>
    <name evidence="1" type="ORF">pv_179</name>
</gene>
<evidence type="ECO:0000313" key="2">
    <source>
        <dbReference type="Proteomes" id="UP000202176"/>
    </source>
</evidence>
<sequence>MSDRLIVPGSLLARHEKENKTVTIAMTEAEFKMLATAIKYYKSHIEANRRHYAKRKGVEVTEVRERVHDFYKLLDFADQIKNKE</sequence>
<protein>
    <submittedName>
        <fullName evidence="1">Uncharacterized protein</fullName>
    </submittedName>
</protein>
<reference evidence="1 2" key="1">
    <citation type="journal article" date="2014" name="Proc. Natl. Acad. Sci. U.S.A.">
        <title>Thirty-thousand-year-old distant relative of giant icosahedral DNA viruses with a pandoravirus morphology.</title>
        <authorList>
            <person name="Legendre M."/>
            <person name="Bartoli J."/>
            <person name="Shmakova L."/>
            <person name="Jeudy S."/>
            <person name="Labadie K."/>
            <person name="Adrait A."/>
            <person name="Lescot M."/>
            <person name="Poirot O."/>
            <person name="Bertaux L."/>
            <person name="Bruley C."/>
            <person name="Coute Y."/>
            <person name="Rivkina E."/>
            <person name="Abergel C."/>
            <person name="Claverie J.M."/>
        </authorList>
    </citation>
    <scope>NUCLEOTIDE SEQUENCE [LARGE SCALE GENOMIC DNA]</scope>
    <source>
        <strain evidence="1">P1084-T</strain>
    </source>
</reference>
<dbReference type="EMBL" id="KF740664">
    <property type="protein sequence ID" value="AHH01746.1"/>
    <property type="molecule type" value="Genomic_DNA"/>
</dbReference>
<proteinExistence type="predicted"/>
<dbReference type="Proteomes" id="UP000202176">
    <property type="component" value="Segment"/>
</dbReference>
<organism evidence="1 2">
    <name type="scientific">Pithovirus sibericum</name>
    <dbReference type="NCBI Taxonomy" id="1450746"/>
    <lineage>
        <taxon>Viruses</taxon>
        <taxon>Pithoviruses</taxon>
        <taxon>Orthopithovirinae</taxon>
        <taxon>Alphapithovirus</taxon>
        <taxon>Alphapithovirus sibericum</taxon>
    </lineage>
</organism>
<name>W5S4V1_9VIRU</name>
<dbReference type="KEGG" id="vg:18266207"/>
<evidence type="ECO:0000313" key="1">
    <source>
        <dbReference type="EMBL" id="AHH01746.1"/>
    </source>
</evidence>
<dbReference type="GeneID" id="18266207"/>
<keyword evidence="2" id="KW-1185">Reference proteome</keyword>
<dbReference type="RefSeq" id="YP_009001081.1">
    <property type="nucleotide sequence ID" value="NC_023423.1"/>
</dbReference>